<reference evidence="3" key="1">
    <citation type="submission" date="2022-11" db="UniProtKB">
        <authorList>
            <consortium name="WormBaseParasite"/>
        </authorList>
    </citation>
    <scope>IDENTIFICATION</scope>
</reference>
<sequence>MADWPEDGKVPRGCALHSPVPSVRRSPAEPIMFQAFPLGRSARAGLKPPRTVGRANTPRQLFFHPRRAPRRQLSIAATSSAVSAPTERSHLNQSSFPL</sequence>
<feature type="compositionally biased region" description="Basic and acidic residues" evidence="1">
    <location>
        <begin position="1"/>
        <end position="10"/>
    </location>
</feature>
<keyword evidence="2" id="KW-1185">Reference proteome</keyword>
<evidence type="ECO:0000313" key="2">
    <source>
        <dbReference type="Proteomes" id="UP000887566"/>
    </source>
</evidence>
<proteinExistence type="predicted"/>
<evidence type="ECO:0000256" key="1">
    <source>
        <dbReference type="SAM" id="MobiDB-lite"/>
    </source>
</evidence>
<organism evidence="2 3">
    <name type="scientific">Plectus sambesii</name>
    <dbReference type="NCBI Taxonomy" id="2011161"/>
    <lineage>
        <taxon>Eukaryota</taxon>
        <taxon>Metazoa</taxon>
        <taxon>Ecdysozoa</taxon>
        <taxon>Nematoda</taxon>
        <taxon>Chromadorea</taxon>
        <taxon>Plectida</taxon>
        <taxon>Plectina</taxon>
        <taxon>Plectoidea</taxon>
        <taxon>Plectidae</taxon>
        <taxon>Plectus</taxon>
    </lineage>
</organism>
<name>A0A914XFS4_9BILA</name>
<dbReference type="AlphaFoldDB" id="A0A914XFS4"/>
<feature type="region of interest" description="Disordered" evidence="1">
    <location>
        <begin position="1"/>
        <end position="24"/>
    </location>
</feature>
<accession>A0A914XFS4</accession>
<evidence type="ECO:0000313" key="3">
    <source>
        <dbReference type="WBParaSite" id="PSAMB.scaffold7867size6970.g30645.t1"/>
    </source>
</evidence>
<feature type="region of interest" description="Disordered" evidence="1">
    <location>
        <begin position="76"/>
        <end position="98"/>
    </location>
</feature>
<dbReference type="Proteomes" id="UP000887566">
    <property type="component" value="Unplaced"/>
</dbReference>
<protein>
    <submittedName>
        <fullName evidence="3">Uncharacterized protein</fullName>
    </submittedName>
</protein>
<dbReference type="WBParaSite" id="PSAMB.scaffold7867size6970.g30645.t1">
    <property type="protein sequence ID" value="PSAMB.scaffold7867size6970.g30645.t1"/>
    <property type="gene ID" value="PSAMB.scaffold7867size6970.g30645"/>
</dbReference>